<evidence type="ECO:0000259" key="1">
    <source>
        <dbReference type="Pfam" id="PF00534"/>
    </source>
</evidence>
<comment type="caution">
    <text evidence="2">The sequence shown here is derived from an EMBL/GenBank/DDBJ whole genome shotgun (WGS) entry which is preliminary data.</text>
</comment>
<feature type="domain" description="Glycosyl transferase family 1" evidence="1">
    <location>
        <begin position="276"/>
        <end position="392"/>
    </location>
</feature>
<evidence type="ECO:0000313" key="2">
    <source>
        <dbReference type="EMBL" id="MBB5403368.1"/>
    </source>
</evidence>
<keyword evidence="2" id="KW-0808">Transferase</keyword>
<dbReference type="PANTHER" id="PTHR45947:SF3">
    <property type="entry name" value="SULFOQUINOVOSYL TRANSFERASE SQD2"/>
    <property type="match status" value="1"/>
</dbReference>
<organism evidence="2 3">
    <name type="scientific">Paraburkholderia youngii</name>
    <dbReference type="NCBI Taxonomy" id="2782701"/>
    <lineage>
        <taxon>Bacteria</taxon>
        <taxon>Pseudomonadati</taxon>
        <taxon>Pseudomonadota</taxon>
        <taxon>Betaproteobacteria</taxon>
        <taxon>Burkholderiales</taxon>
        <taxon>Burkholderiaceae</taxon>
        <taxon>Paraburkholderia</taxon>
    </lineage>
</organism>
<dbReference type="Gene3D" id="3.40.50.2000">
    <property type="entry name" value="Glycogen Phosphorylase B"/>
    <property type="match status" value="2"/>
</dbReference>
<dbReference type="AlphaFoldDB" id="A0A7W8LB10"/>
<dbReference type="EMBL" id="JACHDE010000013">
    <property type="protein sequence ID" value="MBB5403368.1"/>
    <property type="molecule type" value="Genomic_DNA"/>
</dbReference>
<dbReference type="SUPFAM" id="SSF53756">
    <property type="entry name" value="UDP-Glycosyltransferase/glycogen phosphorylase"/>
    <property type="match status" value="1"/>
</dbReference>
<dbReference type="GO" id="GO:0016757">
    <property type="term" value="F:glycosyltransferase activity"/>
    <property type="evidence" value="ECO:0007669"/>
    <property type="project" value="InterPro"/>
</dbReference>
<evidence type="ECO:0000313" key="3">
    <source>
        <dbReference type="Proteomes" id="UP000592820"/>
    </source>
</evidence>
<protein>
    <submittedName>
        <fullName evidence="2">Glycosyltransferase involved in cell wall biosynthesis</fullName>
    </submittedName>
</protein>
<dbReference type="InterPro" id="IPR050194">
    <property type="entry name" value="Glycosyltransferase_grp1"/>
</dbReference>
<sequence>MMYWVYTSRCRSAPYGFAQRSIFTRITLRCATGRFNKFAPYSSWASFGATCLDGTSRNKMQRSRILVINDYRELGGAEIIYQLSVDVLKATPGVDVECFDLQKASLRGSALTKTWNFPAAVALAKTIEAFRPDRVLVHNYHNALSSSVLWVLRRYKRKYGFLAYMTCHDFYLVYYNAALMHYVDGKSKPLDLNILRTRRALLARSSASGPVYDTFKKMHWHVARMLGNPTRLFDMFLCPSPFMQEALHKAGIPNTASLFNPSVMSEPLSQPKVCSRDKIVLAFVGRVAPEKGLSQLIGLARATSFAYIDHIAVYGDGPGLPSIRESHTDLIESGQLVMNGALPRDKLFAELRRSADALILPSVGAENAPLVVVEAAQMGLPMLVHDIGSLSTFGEEIGNKIKYSFHPTSFVKALGEVVAHLSDKNRKYDVSAYSLPAYAVRLASLMDVGE</sequence>
<proteinExistence type="predicted"/>
<dbReference type="PANTHER" id="PTHR45947">
    <property type="entry name" value="SULFOQUINOVOSYL TRANSFERASE SQD2"/>
    <property type="match status" value="1"/>
</dbReference>
<dbReference type="Pfam" id="PF00534">
    <property type="entry name" value="Glycos_transf_1"/>
    <property type="match status" value="1"/>
</dbReference>
<accession>A0A7W8LB10</accession>
<dbReference type="InterPro" id="IPR001296">
    <property type="entry name" value="Glyco_trans_1"/>
</dbReference>
<name>A0A7W8LB10_9BURK</name>
<dbReference type="Proteomes" id="UP000592820">
    <property type="component" value="Unassembled WGS sequence"/>
</dbReference>
<reference evidence="2 3" key="1">
    <citation type="submission" date="2020-08" db="EMBL/GenBank/DDBJ databases">
        <title>Genomic Encyclopedia of Type Strains, Phase IV (KMG-V): Genome sequencing to study the core and pangenomes of soil and plant-associated prokaryotes.</title>
        <authorList>
            <person name="Whitman W."/>
        </authorList>
    </citation>
    <scope>NUCLEOTIDE SEQUENCE [LARGE SCALE GENOMIC DNA]</scope>
    <source>
        <strain evidence="2 3">JPY162</strain>
    </source>
</reference>
<gene>
    <name evidence="2" type="ORF">HDG41_005456</name>
</gene>